<evidence type="ECO:0000313" key="2">
    <source>
        <dbReference type="Proteomes" id="UP000001822"/>
    </source>
</evidence>
<keyword evidence="2" id="KW-1185">Reference proteome</keyword>
<dbReference type="RefSeq" id="WP_011586894.1">
    <property type="nucleotide sequence ID" value="NC_008255.1"/>
</dbReference>
<dbReference type="Proteomes" id="UP000001822">
    <property type="component" value="Chromosome"/>
</dbReference>
<dbReference type="OrthoDB" id="1443487at2"/>
<sequence>MKNEYDNLREAILLLKKKRRIERNLLNENFQDTLESIKPINLIKGLFTQKSFNELGGSSSIIDTLMGLATGYISKKTFVGGSHNLFKNGLGMLLQMGIQNLTISNSDTIKVFGKKILQSIFKKKPEDELETLYR</sequence>
<dbReference type="KEGG" id="chu:CHU_3554"/>
<gene>
    <name evidence="1" type="ordered locus">CHU_3554</name>
</gene>
<dbReference type="AlphaFoldDB" id="A0A6N4SW67"/>
<name>A0A6N4SW67_CYTH3</name>
<dbReference type="EMBL" id="CP000383">
    <property type="protein sequence ID" value="ABG60787.1"/>
    <property type="molecule type" value="Genomic_DNA"/>
</dbReference>
<organism evidence="1 2">
    <name type="scientific">Cytophaga hutchinsonii (strain ATCC 33406 / DSM 1761 / CIP 103989 / NBRC 15051 / NCIMB 9469 / D465)</name>
    <dbReference type="NCBI Taxonomy" id="269798"/>
    <lineage>
        <taxon>Bacteria</taxon>
        <taxon>Pseudomonadati</taxon>
        <taxon>Bacteroidota</taxon>
        <taxon>Cytophagia</taxon>
        <taxon>Cytophagales</taxon>
        <taxon>Cytophagaceae</taxon>
        <taxon>Cytophaga</taxon>
    </lineage>
</organism>
<accession>A0A6N4SW67</accession>
<evidence type="ECO:0000313" key="1">
    <source>
        <dbReference type="EMBL" id="ABG60787.1"/>
    </source>
</evidence>
<proteinExistence type="predicted"/>
<reference evidence="1 2" key="1">
    <citation type="journal article" date="2007" name="Appl. Environ. Microbiol.">
        <title>Genome sequence of the cellulolytic gliding bacterium Cytophaga hutchinsonii.</title>
        <authorList>
            <person name="Xie G."/>
            <person name="Bruce D.C."/>
            <person name="Challacombe J.F."/>
            <person name="Chertkov O."/>
            <person name="Detter J.C."/>
            <person name="Gilna P."/>
            <person name="Han C.S."/>
            <person name="Lucas S."/>
            <person name="Misra M."/>
            <person name="Myers G.L."/>
            <person name="Richardson P."/>
            <person name="Tapia R."/>
            <person name="Thayer N."/>
            <person name="Thompson L.S."/>
            <person name="Brettin T.S."/>
            <person name="Henrissat B."/>
            <person name="Wilson D.B."/>
            <person name="McBride M.J."/>
        </authorList>
    </citation>
    <scope>NUCLEOTIDE SEQUENCE [LARGE SCALE GENOMIC DNA]</scope>
    <source>
        <strain evidence="2">ATCC 33406 / DSM 1761 / CIP 103989 / NBRC 15051 / NCIMB 9469 / D465</strain>
    </source>
</reference>
<protein>
    <submittedName>
        <fullName evidence="1">Uncharacterized protein</fullName>
    </submittedName>
</protein>